<name>A0A9K3PC38_9STRA</name>
<dbReference type="AlphaFoldDB" id="A0A9K3PC38"/>
<dbReference type="PANTHER" id="PTHR32026">
    <property type="entry name" value="METHYLTRANSFERASE-LIKE PROTEIN 24"/>
    <property type="match status" value="1"/>
</dbReference>
<proteinExistence type="predicted"/>
<dbReference type="InterPro" id="IPR026913">
    <property type="entry name" value="METTL24"/>
</dbReference>
<dbReference type="OrthoDB" id="184284at2759"/>
<sequence>MRAFDSQHLKNQQEICPNTQQLYASNTTALEELHRTIEEAVAFHTQGGSLKSIQRFSDSQIHPTLERLDITFQERKRQSKSAAQKTVKIDEDLKEYVRHYNVRRGGYGQPLPIEFIEKHPRTPTKDSLVDTVLHGSQREGKRWIDVMEIATPERFQVSLGPVGPSCPHMIHFSENEGLKEKSFCIANGSSAKQIDECHIFSIGSNDQWGFEMNMDVEGFEFDVLTSMLSSFETSKWWLEQIMMEVHFVTRMVDLEWMLRTRQSAELALFFGTLWNAGGYIPVKAQYFGKDCPSCMEVLLIRVRC</sequence>
<comment type="caution">
    <text evidence="1">The sequence shown here is derived from an EMBL/GenBank/DDBJ whole genome shotgun (WGS) entry which is preliminary data.</text>
</comment>
<evidence type="ECO:0000313" key="2">
    <source>
        <dbReference type="Proteomes" id="UP000693970"/>
    </source>
</evidence>
<accession>A0A9K3PC38</accession>
<organism evidence="1 2">
    <name type="scientific">Nitzschia inconspicua</name>
    <dbReference type="NCBI Taxonomy" id="303405"/>
    <lineage>
        <taxon>Eukaryota</taxon>
        <taxon>Sar</taxon>
        <taxon>Stramenopiles</taxon>
        <taxon>Ochrophyta</taxon>
        <taxon>Bacillariophyta</taxon>
        <taxon>Bacillariophyceae</taxon>
        <taxon>Bacillariophycidae</taxon>
        <taxon>Bacillariales</taxon>
        <taxon>Bacillariaceae</taxon>
        <taxon>Nitzschia</taxon>
    </lineage>
</organism>
<gene>
    <name evidence="1" type="ORF">IV203_023482</name>
</gene>
<protein>
    <submittedName>
        <fullName evidence="1">Uncharacterized protein</fullName>
    </submittedName>
</protein>
<dbReference type="EMBL" id="JAGRRH010000026">
    <property type="protein sequence ID" value="KAG7341530.1"/>
    <property type="molecule type" value="Genomic_DNA"/>
</dbReference>
<reference evidence="1" key="2">
    <citation type="submission" date="2021-04" db="EMBL/GenBank/DDBJ databases">
        <authorList>
            <person name="Podell S."/>
        </authorList>
    </citation>
    <scope>NUCLEOTIDE SEQUENCE</scope>
    <source>
        <strain evidence="1">Hildebrandi</strain>
    </source>
</reference>
<dbReference type="Proteomes" id="UP000693970">
    <property type="component" value="Unassembled WGS sequence"/>
</dbReference>
<keyword evidence="2" id="KW-1185">Reference proteome</keyword>
<reference evidence="1" key="1">
    <citation type="journal article" date="2021" name="Sci. Rep.">
        <title>Diploid genomic architecture of Nitzschia inconspicua, an elite biomass production diatom.</title>
        <authorList>
            <person name="Oliver A."/>
            <person name="Podell S."/>
            <person name="Pinowska A."/>
            <person name="Traller J.C."/>
            <person name="Smith S.R."/>
            <person name="McClure R."/>
            <person name="Beliaev A."/>
            <person name="Bohutskyi P."/>
            <person name="Hill E.A."/>
            <person name="Rabines A."/>
            <person name="Zheng H."/>
            <person name="Allen L.Z."/>
            <person name="Kuo A."/>
            <person name="Grigoriev I.V."/>
            <person name="Allen A.E."/>
            <person name="Hazlebeck D."/>
            <person name="Allen E.E."/>
        </authorList>
    </citation>
    <scope>NUCLEOTIDE SEQUENCE</scope>
    <source>
        <strain evidence="1">Hildebrandi</strain>
    </source>
</reference>
<dbReference type="PANTHER" id="PTHR32026:SF27">
    <property type="entry name" value="METHYLTRANSFERASE FKBM DOMAIN-CONTAINING PROTEIN-RELATED"/>
    <property type="match status" value="1"/>
</dbReference>
<evidence type="ECO:0000313" key="1">
    <source>
        <dbReference type="EMBL" id="KAG7341530.1"/>
    </source>
</evidence>